<feature type="transmembrane region" description="Helical" evidence="1">
    <location>
        <begin position="47"/>
        <end position="65"/>
    </location>
</feature>
<proteinExistence type="predicted"/>
<evidence type="ECO:0000313" key="4">
    <source>
        <dbReference type="Proteomes" id="UP000053157"/>
    </source>
</evidence>
<dbReference type="RefSeq" id="WP_058570901.1">
    <property type="nucleotide sequence ID" value="NZ_LOPV01000041.1"/>
</dbReference>
<feature type="domain" description="DUF8151" evidence="2">
    <location>
        <begin position="1"/>
        <end position="78"/>
    </location>
</feature>
<evidence type="ECO:0000256" key="1">
    <source>
        <dbReference type="SAM" id="Phobius"/>
    </source>
</evidence>
<dbReference type="InterPro" id="IPR058464">
    <property type="entry name" value="DUF8151"/>
</dbReference>
<keyword evidence="1" id="KW-0472">Membrane</keyword>
<dbReference type="Pfam" id="PF26478">
    <property type="entry name" value="DUF8151"/>
    <property type="match status" value="1"/>
</dbReference>
<protein>
    <recommendedName>
        <fullName evidence="2">DUF8151 domain-containing protein</fullName>
    </recommendedName>
</protein>
<accession>A0A0W1SVT5</accession>
<keyword evidence="1" id="KW-0812">Transmembrane</keyword>
<dbReference type="OrthoDB" id="205411at2157"/>
<evidence type="ECO:0000259" key="2">
    <source>
        <dbReference type="Pfam" id="PF26478"/>
    </source>
</evidence>
<comment type="caution">
    <text evidence="3">The sequence shown here is derived from an EMBL/GenBank/DDBJ whole genome shotgun (WGS) entry which is preliminary data.</text>
</comment>
<dbReference type="AlphaFoldDB" id="A0A0W1SVT5"/>
<name>A0A0W1SVT5_9EURY</name>
<keyword evidence="1" id="KW-1133">Transmembrane helix</keyword>
<keyword evidence="4" id="KW-1185">Reference proteome</keyword>
<feature type="transmembrane region" description="Helical" evidence="1">
    <location>
        <begin position="12"/>
        <end position="32"/>
    </location>
</feature>
<dbReference type="Proteomes" id="UP000053157">
    <property type="component" value="Unassembled WGS sequence"/>
</dbReference>
<gene>
    <name evidence="3" type="ORF">AUR66_07300</name>
</gene>
<sequence length="84" mass="9002">MRPSFAELLPDLFELLVFGLGSAGLSVAGAYIERFALLTIEHGDLGFGAWAVVMGAAVLYFAYLLGTDKFHPKLRDVQSALAQG</sequence>
<reference evidence="3 4" key="1">
    <citation type="submission" date="2015-12" db="EMBL/GenBank/DDBJ databases">
        <title>Haloferax profundi sp. nov. isolated from the Discovery deep brine-seawater interface in the Red Sea.</title>
        <authorList>
            <person name="Zhang G."/>
            <person name="Stingl U."/>
            <person name="Rashid M."/>
        </authorList>
    </citation>
    <scope>NUCLEOTIDE SEQUENCE [LARGE SCALE GENOMIC DNA]</scope>
    <source>
        <strain evidence="3 4">SB29</strain>
    </source>
</reference>
<evidence type="ECO:0000313" key="3">
    <source>
        <dbReference type="EMBL" id="KTG30562.1"/>
    </source>
</evidence>
<dbReference type="EMBL" id="LOPV01000041">
    <property type="protein sequence ID" value="KTG30562.1"/>
    <property type="molecule type" value="Genomic_DNA"/>
</dbReference>
<organism evidence="3 4">
    <name type="scientific">Haloferax profundi</name>
    <dbReference type="NCBI Taxonomy" id="1544718"/>
    <lineage>
        <taxon>Archaea</taxon>
        <taxon>Methanobacteriati</taxon>
        <taxon>Methanobacteriota</taxon>
        <taxon>Stenosarchaea group</taxon>
        <taxon>Halobacteria</taxon>
        <taxon>Halobacteriales</taxon>
        <taxon>Haloferacaceae</taxon>
        <taxon>Haloferax</taxon>
    </lineage>
</organism>